<dbReference type="Gene3D" id="2.40.70.10">
    <property type="entry name" value="Acid Proteases"/>
    <property type="match status" value="2"/>
</dbReference>
<keyword evidence="2" id="KW-0812">Transmembrane</keyword>
<gene>
    <name evidence="5" type="ORF">K432DRAFT_423335</name>
</gene>
<dbReference type="Pfam" id="PF00026">
    <property type="entry name" value="Asp"/>
    <property type="match status" value="1"/>
</dbReference>
<feature type="signal peptide" evidence="3">
    <location>
        <begin position="1"/>
        <end position="24"/>
    </location>
</feature>
<dbReference type="EMBL" id="KV744860">
    <property type="protein sequence ID" value="OCK83461.1"/>
    <property type="molecule type" value="Genomic_DNA"/>
</dbReference>
<evidence type="ECO:0000313" key="5">
    <source>
        <dbReference type="EMBL" id="OCK83461.1"/>
    </source>
</evidence>
<keyword evidence="3" id="KW-0732">Signal</keyword>
<keyword evidence="5" id="KW-0645">Protease</keyword>
<keyword evidence="2" id="KW-0472">Membrane</keyword>
<dbReference type="InterPro" id="IPR001461">
    <property type="entry name" value="Aspartic_peptidase_A1"/>
</dbReference>
<proteinExistence type="inferred from homology"/>
<dbReference type="SUPFAM" id="SSF50630">
    <property type="entry name" value="Acid proteases"/>
    <property type="match status" value="1"/>
</dbReference>
<reference evidence="5 6" key="1">
    <citation type="journal article" date="2016" name="Nat. Commun.">
        <title>Ectomycorrhizal ecology is imprinted in the genome of the dominant symbiotic fungus Cenococcum geophilum.</title>
        <authorList>
            <consortium name="DOE Joint Genome Institute"/>
            <person name="Peter M."/>
            <person name="Kohler A."/>
            <person name="Ohm R.A."/>
            <person name="Kuo A."/>
            <person name="Krutzmann J."/>
            <person name="Morin E."/>
            <person name="Arend M."/>
            <person name="Barry K.W."/>
            <person name="Binder M."/>
            <person name="Choi C."/>
            <person name="Clum A."/>
            <person name="Copeland A."/>
            <person name="Grisel N."/>
            <person name="Haridas S."/>
            <person name="Kipfer T."/>
            <person name="LaButti K."/>
            <person name="Lindquist E."/>
            <person name="Lipzen A."/>
            <person name="Maire R."/>
            <person name="Meier B."/>
            <person name="Mihaltcheva S."/>
            <person name="Molinier V."/>
            <person name="Murat C."/>
            <person name="Poggeler S."/>
            <person name="Quandt C.A."/>
            <person name="Sperisen C."/>
            <person name="Tritt A."/>
            <person name="Tisserant E."/>
            <person name="Crous P.W."/>
            <person name="Henrissat B."/>
            <person name="Nehls U."/>
            <person name="Egli S."/>
            <person name="Spatafora J.W."/>
            <person name="Grigoriev I.V."/>
            <person name="Martin F.M."/>
        </authorList>
    </citation>
    <scope>NUCLEOTIDE SEQUENCE [LARGE SCALE GENOMIC DNA]</scope>
    <source>
        <strain evidence="5 6">CBS 459.81</strain>
    </source>
</reference>
<evidence type="ECO:0000313" key="6">
    <source>
        <dbReference type="Proteomes" id="UP000250266"/>
    </source>
</evidence>
<keyword evidence="2" id="KW-1133">Transmembrane helix</keyword>
<feature type="domain" description="Peptidase A1" evidence="4">
    <location>
        <begin position="50"/>
        <end position="391"/>
    </location>
</feature>
<keyword evidence="6" id="KW-1185">Reference proteome</keyword>
<dbReference type="PANTHER" id="PTHR47966:SF51">
    <property type="entry name" value="BETA-SITE APP-CLEAVING ENZYME, ISOFORM A-RELATED"/>
    <property type="match status" value="1"/>
</dbReference>
<dbReference type="InterPro" id="IPR021109">
    <property type="entry name" value="Peptidase_aspartic_dom_sf"/>
</dbReference>
<dbReference type="GO" id="GO:0006508">
    <property type="term" value="P:proteolysis"/>
    <property type="evidence" value="ECO:0007669"/>
    <property type="project" value="UniProtKB-KW"/>
</dbReference>
<protein>
    <submittedName>
        <fullName evidence="5">Acid protease</fullName>
    </submittedName>
</protein>
<name>A0A8E2EG87_9PEZI</name>
<comment type="similarity">
    <text evidence="1">Belongs to the peptidase A1 family.</text>
</comment>
<organism evidence="5 6">
    <name type="scientific">Lepidopterella palustris CBS 459.81</name>
    <dbReference type="NCBI Taxonomy" id="1314670"/>
    <lineage>
        <taxon>Eukaryota</taxon>
        <taxon>Fungi</taxon>
        <taxon>Dikarya</taxon>
        <taxon>Ascomycota</taxon>
        <taxon>Pezizomycotina</taxon>
        <taxon>Dothideomycetes</taxon>
        <taxon>Pleosporomycetidae</taxon>
        <taxon>Mytilinidiales</taxon>
        <taxon>Argynnaceae</taxon>
        <taxon>Lepidopterella</taxon>
    </lineage>
</organism>
<evidence type="ECO:0000256" key="1">
    <source>
        <dbReference type="ARBA" id="ARBA00007447"/>
    </source>
</evidence>
<feature type="transmembrane region" description="Helical" evidence="2">
    <location>
        <begin position="432"/>
        <end position="458"/>
    </location>
</feature>
<dbReference type="PROSITE" id="PS51767">
    <property type="entry name" value="PEPTIDASE_A1"/>
    <property type="match status" value="1"/>
</dbReference>
<dbReference type="AlphaFoldDB" id="A0A8E2EG87"/>
<dbReference type="GO" id="GO:0004190">
    <property type="term" value="F:aspartic-type endopeptidase activity"/>
    <property type="evidence" value="ECO:0007669"/>
    <property type="project" value="InterPro"/>
</dbReference>
<feature type="chain" id="PRO_5034302373" evidence="3">
    <location>
        <begin position="25"/>
        <end position="588"/>
    </location>
</feature>
<keyword evidence="5" id="KW-0378">Hydrolase</keyword>
<accession>A0A8E2EG87</accession>
<dbReference type="InterPro" id="IPR033121">
    <property type="entry name" value="PEPTIDASE_A1"/>
</dbReference>
<dbReference type="PANTHER" id="PTHR47966">
    <property type="entry name" value="BETA-SITE APP-CLEAVING ENZYME, ISOFORM A-RELATED"/>
    <property type="match status" value="1"/>
</dbReference>
<evidence type="ECO:0000259" key="4">
    <source>
        <dbReference type="PROSITE" id="PS51767"/>
    </source>
</evidence>
<dbReference type="OrthoDB" id="4074350at2759"/>
<evidence type="ECO:0000256" key="2">
    <source>
        <dbReference type="SAM" id="Phobius"/>
    </source>
</evidence>
<dbReference type="GO" id="GO:0000324">
    <property type="term" value="C:fungal-type vacuole"/>
    <property type="evidence" value="ECO:0007669"/>
    <property type="project" value="TreeGrafter"/>
</dbReference>
<evidence type="ECO:0000256" key="3">
    <source>
        <dbReference type="SAM" id="SignalP"/>
    </source>
</evidence>
<dbReference type="Proteomes" id="UP000250266">
    <property type="component" value="Unassembled WGS sequence"/>
</dbReference>
<sequence>MPSIVPPIAWLILSLSLLQLPICAETSTSLGNPISIPASQYWDGDDGPWSTFRIQVGTPPQQVRILPALDQSSTWLVAPEGCQTLDSSICPNNRGYLYERNASSTWDQYGSYALSTFLESRVGLDGDGLYGYDTIQLGWQGDGLPSVTHQVVACIATTEFFIGSLALNPRPMNFTNFNDPQASFMQSLRNMSTPIPTTSWSYTAGAYNLAPKVFGSLTIAGYDTTRFVPNNVTFPFGADISLDFQVAVQSITTNITSKPLLNAGIISYIDTLIPEIWLPLDSCKLFEDAFGLVWDNTTELYLMNSTLHLSLLAENPTVTFNVGPAVTGESVSIVMPYWNFYLTAATPNMNSSTLYFPLKRAANDSQYILGRTFLQSAYLSANYDRNTFNLSQALYPGSSVVSNILPILPEVNITTNNTTPGPGSPSTTKKSLATGAIVGIAVGGAGMLLLACIAIFLYRRKGQKECKRKRAELEGRDTEINDKTNGKTELDGDAARHEIGGDSHGKAELNADEEHTELWADGEHVKIPEVEGDLVAIYEMPAEDVELLELENNDPVLRNRTNIQTVITPPTPLENLNRMSMPILARRG</sequence>